<feature type="domain" description="Ig-like" evidence="1">
    <location>
        <begin position="54"/>
        <end position="94"/>
    </location>
</feature>
<dbReference type="GO" id="GO:0050808">
    <property type="term" value="P:synapse organization"/>
    <property type="evidence" value="ECO:0007669"/>
    <property type="project" value="TreeGrafter"/>
</dbReference>
<dbReference type="Gene3D" id="2.60.40.10">
    <property type="entry name" value="Immunoglobulins"/>
    <property type="match status" value="1"/>
</dbReference>
<dbReference type="AlphaFoldDB" id="A0A7R9CL33"/>
<gene>
    <name evidence="2" type="ORF">TCEB3V08_LOCUS4389</name>
</gene>
<sequence length="365" mass="40028">MIEVTSDQNTGNNVLSSYLTSYAIRPTPPVPHINTMSFKQSFRTAFPGSPPGEPITIIIGEPDMYIYKGSTINLTCVVKHSPEPPPAIYWTHNSELKRNGQATKCPECSKKCDSFPHHFSPSVCGQPSTHTFPCFSDQDGGQAFQIKRGATKQSDPSANPLYASHAACHRAIGFVKYQLGLVLEPREPGSMPVQGPPRSKAQSTYLCVYPQARATLTGRPVDLIKLIFPNVRLLRKTCPVASAIYGFRDTSVLVNAEGYFVRLGSHATPFTLPSTIPQNRFFTSSYHPKRVHVPLGGSRAIDLPSLTYTDITIHELSQVNSLAQQSLTHLEPKERDSRVKRGLAGLYKEASESRDLGADGVECKG</sequence>
<dbReference type="EMBL" id="OC317641">
    <property type="protein sequence ID" value="CAD7398171.1"/>
    <property type="molecule type" value="Genomic_DNA"/>
</dbReference>
<dbReference type="GO" id="GO:0032589">
    <property type="term" value="C:neuron projection membrane"/>
    <property type="evidence" value="ECO:0007669"/>
    <property type="project" value="TreeGrafter"/>
</dbReference>
<dbReference type="InterPro" id="IPR007110">
    <property type="entry name" value="Ig-like_dom"/>
</dbReference>
<reference evidence="2" key="1">
    <citation type="submission" date="2020-11" db="EMBL/GenBank/DDBJ databases">
        <authorList>
            <person name="Tran Van P."/>
        </authorList>
    </citation>
    <scope>NUCLEOTIDE SEQUENCE</scope>
</reference>
<evidence type="ECO:0000259" key="1">
    <source>
        <dbReference type="PROSITE" id="PS50835"/>
    </source>
</evidence>
<dbReference type="InterPro" id="IPR036179">
    <property type="entry name" value="Ig-like_dom_sf"/>
</dbReference>
<dbReference type="SUPFAM" id="SSF48726">
    <property type="entry name" value="Immunoglobulin"/>
    <property type="match status" value="1"/>
</dbReference>
<dbReference type="InterPro" id="IPR037448">
    <property type="entry name" value="Zig-8"/>
</dbReference>
<dbReference type="PANTHER" id="PTHR23279:SF36">
    <property type="entry name" value="DEFECTIVE PROBOSCIS EXTENSION RESPONSE 9, ISOFORM A"/>
    <property type="match status" value="1"/>
</dbReference>
<organism evidence="2">
    <name type="scientific">Timema cristinae</name>
    <name type="common">Walking stick</name>
    <dbReference type="NCBI Taxonomy" id="61476"/>
    <lineage>
        <taxon>Eukaryota</taxon>
        <taxon>Metazoa</taxon>
        <taxon>Ecdysozoa</taxon>
        <taxon>Arthropoda</taxon>
        <taxon>Hexapoda</taxon>
        <taxon>Insecta</taxon>
        <taxon>Pterygota</taxon>
        <taxon>Neoptera</taxon>
        <taxon>Polyneoptera</taxon>
        <taxon>Phasmatodea</taxon>
        <taxon>Timematodea</taxon>
        <taxon>Timematoidea</taxon>
        <taxon>Timematidae</taxon>
        <taxon>Timema</taxon>
    </lineage>
</organism>
<dbReference type="PROSITE" id="PS50835">
    <property type="entry name" value="IG_LIKE"/>
    <property type="match status" value="1"/>
</dbReference>
<accession>A0A7R9CL33</accession>
<proteinExistence type="predicted"/>
<name>A0A7R9CL33_TIMCR</name>
<protein>
    <recommendedName>
        <fullName evidence="1">Ig-like domain-containing protein</fullName>
    </recommendedName>
</protein>
<dbReference type="InterPro" id="IPR013783">
    <property type="entry name" value="Ig-like_fold"/>
</dbReference>
<evidence type="ECO:0000313" key="2">
    <source>
        <dbReference type="EMBL" id="CAD7398171.1"/>
    </source>
</evidence>
<dbReference type="PANTHER" id="PTHR23279">
    <property type="entry name" value="DEFECTIVE PROBOSCIS EXTENSION RESPONSE DPR -RELATED"/>
    <property type="match status" value="1"/>
</dbReference>